<protein>
    <submittedName>
        <fullName evidence="5">Lytic transglycosylase domain-containing protein</fullName>
    </submittedName>
</protein>
<dbReference type="PROSITE" id="PS00922">
    <property type="entry name" value="TRANSGLYCOSYLASE"/>
    <property type="match status" value="1"/>
</dbReference>
<reference evidence="4 6" key="1">
    <citation type="submission" date="2021-03" db="EMBL/GenBank/DDBJ databases">
        <title>Draft genome and methylome analysis of Thiotrix fructosivoruns ATCC 49748.</title>
        <authorList>
            <person name="Fomenkov A."/>
            <person name="Grabovich M.Y."/>
            <person name="Roberts R.J."/>
        </authorList>
    </citation>
    <scope>NUCLEOTIDE SEQUENCE [LARGE SCALE GENOMIC DNA]</scope>
    <source>
        <strain evidence="4 6">ATCC 49748</strain>
        <plasmid evidence="4">pTfr153</plasmid>
    </source>
</reference>
<name>A0A8B0SP09_9GAMM</name>
<evidence type="ECO:0000256" key="1">
    <source>
        <dbReference type="ARBA" id="ARBA00007734"/>
    </source>
</evidence>
<dbReference type="GO" id="GO:0000270">
    <property type="term" value="P:peptidoglycan metabolic process"/>
    <property type="evidence" value="ECO:0007669"/>
    <property type="project" value="InterPro"/>
</dbReference>
<dbReference type="AlphaFoldDB" id="A0A8B0SP09"/>
<dbReference type="EMBL" id="CP072750">
    <property type="protein sequence ID" value="QTX13036.1"/>
    <property type="molecule type" value="Genomic_DNA"/>
</dbReference>
<evidence type="ECO:0000313" key="5">
    <source>
        <dbReference type="EMBL" id="QTX13036.1"/>
    </source>
</evidence>
<dbReference type="PANTHER" id="PTHR37423">
    <property type="entry name" value="SOLUBLE LYTIC MUREIN TRANSGLYCOSYLASE-RELATED"/>
    <property type="match status" value="1"/>
</dbReference>
<evidence type="ECO:0000259" key="3">
    <source>
        <dbReference type="Pfam" id="PF01464"/>
    </source>
</evidence>
<sequence>MRVQRLIRQIGLLWLVLACCLSVQAEQHLDGIVQAAAQQTGVPVSVIRAVIQQESARNPGAVSPKGAQGLMQLMPGTAARFGVYNAFDPAENIWGGTTYLAWLYNRYQSWPLALAGYNAGEGAVDKYAGIPPYRETQDYVRKIMEQLGGTAGTAGISGATGVAGEPAIGSPNHAALYYQPESAQPTRAVVTEPFPRQERQQQASMQDLQAAAYAAPVFFGDGRI</sequence>
<evidence type="ECO:0000313" key="6">
    <source>
        <dbReference type="Proteomes" id="UP000664466"/>
    </source>
</evidence>
<dbReference type="RefSeq" id="WP_207249186.1">
    <property type="nucleotide sequence ID" value="NZ_CP072750.1"/>
</dbReference>
<dbReference type="InterPro" id="IPR008258">
    <property type="entry name" value="Transglycosylase_SLT_dom_1"/>
</dbReference>
<geneLocation type="plasmid" evidence="5">
    <name>pTfr153</name>
</geneLocation>
<keyword evidence="2" id="KW-0732">Signal</keyword>
<evidence type="ECO:0000256" key="2">
    <source>
        <dbReference type="SAM" id="SignalP"/>
    </source>
</evidence>
<accession>A0A8B0SP09</accession>
<dbReference type="GO" id="GO:0008933">
    <property type="term" value="F:peptidoglycan lytic transglycosylase activity"/>
    <property type="evidence" value="ECO:0007669"/>
    <property type="project" value="InterPro"/>
</dbReference>
<dbReference type="InterPro" id="IPR000189">
    <property type="entry name" value="Transglyc_AS"/>
</dbReference>
<dbReference type="Gene3D" id="1.10.530.10">
    <property type="match status" value="1"/>
</dbReference>
<proteinExistence type="inferred from homology"/>
<feature type="chain" id="PRO_5032341716" evidence="2">
    <location>
        <begin position="26"/>
        <end position="224"/>
    </location>
</feature>
<comment type="similarity">
    <text evidence="1">Belongs to the transglycosylase Slt family.</text>
</comment>
<dbReference type="PANTHER" id="PTHR37423:SF2">
    <property type="entry name" value="MEMBRANE-BOUND LYTIC MUREIN TRANSGLYCOSYLASE C"/>
    <property type="match status" value="1"/>
</dbReference>
<reference evidence="5" key="2">
    <citation type="submission" date="2021-04" db="EMBL/GenBank/DDBJ databases">
        <title>Complete Genome and methylome analysis of Thiothrix fructosivorans ATCC 49748.</title>
        <authorList>
            <person name="Fomenkov A."/>
            <person name="Sun L."/>
            <person name="Vincze T."/>
            <person name="Grabovich M.Y."/>
            <person name="Roberts R.J."/>
        </authorList>
    </citation>
    <scope>NUCLEOTIDE SEQUENCE</scope>
    <source>
        <strain evidence="5">ATCC 49748</strain>
        <plasmid evidence="5">pTfr153</plasmid>
    </source>
</reference>
<organism evidence="5">
    <name type="scientific">Thiothrix fructosivorans</name>
    <dbReference type="NCBI Taxonomy" id="111770"/>
    <lineage>
        <taxon>Bacteria</taxon>
        <taxon>Pseudomonadati</taxon>
        <taxon>Pseudomonadota</taxon>
        <taxon>Gammaproteobacteria</taxon>
        <taxon>Thiotrichales</taxon>
        <taxon>Thiotrichaceae</taxon>
        <taxon>Thiothrix</taxon>
    </lineage>
</organism>
<feature type="signal peptide" evidence="2">
    <location>
        <begin position="1"/>
        <end position="25"/>
    </location>
</feature>
<evidence type="ECO:0000313" key="4">
    <source>
        <dbReference type="EMBL" id="MBO0611396.1"/>
    </source>
</evidence>
<dbReference type="InterPro" id="IPR023346">
    <property type="entry name" value="Lysozyme-like_dom_sf"/>
</dbReference>
<dbReference type="GO" id="GO:0016020">
    <property type="term" value="C:membrane"/>
    <property type="evidence" value="ECO:0007669"/>
    <property type="project" value="InterPro"/>
</dbReference>
<dbReference type="Pfam" id="PF01464">
    <property type="entry name" value="SLT"/>
    <property type="match status" value="1"/>
</dbReference>
<keyword evidence="5" id="KW-0614">Plasmid</keyword>
<dbReference type="Proteomes" id="UP000664466">
    <property type="component" value="Unassembled WGS sequence"/>
</dbReference>
<gene>
    <name evidence="4" type="ORF">J1836_00390</name>
    <name evidence="5" type="ORF">J1836_020225</name>
</gene>
<keyword evidence="6" id="KW-1185">Reference proteome</keyword>
<dbReference type="SUPFAM" id="SSF53955">
    <property type="entry name" value="Lysozyme-like"/>
    <property type="match status" value="1"/>
</dbReference>
<feature type="domain" description="Transglycosylase SLT" evidence="3">
    <location>
        <begin position="33"/>
        <end position="134"/>
    </location>
</feature>
<dbReference type="CDD" id="cd00254">
    <property type="entry name" value="LT-like"/>
    <property type="match status" value="1"/>
</dbReference>
<dbReference type="PROSITE" id="PS51257">
    <property type="entry name" value="PROKAR_LIPOPROTEIN"/>
    <property type="match status" value="1"/>
</dbReference>
<dbReference type="EMBL" id="JAFMPM010000004">
    <property type="protein sequence ID" value="MBO0611396.1"/>
    <property type="molecule type" value="Genomic_DNA"/>
</dbReference>